<dbReference type="InterPro" id="IPR015890">
    <property type="entry name" value="Chorismate_C"/>
</dbReference>
<dbReference type="NCBIfam" id="TIGR00543">
    <property type="entry name" value="isochor_syn"/>
    <property type="match status" value="1"/>
</dbReference>
<comment type="caution">
    <text evidence="7">The sequence shown here is derived from an EMBL/GenBank/DDBJ whole genome shotgun (WGS) entry which is preliminary data.</text>
</comment>
<dbReference type="PANTHER" id="PTHR42839:SF2">
    <property type="entry name" value="ISOCHORISMATE SYNTHASE ENTC"/>
    <property type="match status" value="1"/>
</dbReference>
<keyword evidence="8" id="KW-1185">Reference proteome</keyword>
<dbReference type="SUPFAM" id="SSF56322">
    <property type="entry name" value="ADC synthase"/>
    <property type="match status" value="1"/>
</dbReference>
<dbReference type="AlphaFoldDB" id="A0A2V3PIY8"/>
<evidence type="ECO:0000256" key="1">
    <source>
        <dbReference type="ARBA" id="ARBA00000799"/>
    </source>
</evidence>
<feature type="domain" description="Chorismate-utilising enzyme C-terminal" evidence="6">
    <location>
        <begin position="113"/>
        <end position="358"/>
    </location>
</feature>
<reference evidence="7 8" key="1">
    <citation type="submission" date="2018-03" db="EMBL/GenBank/DDBJ databases">
        <title>Genomic Encyclopedia of Archaeal and Bacterial Type Strains, Phase II (KMG-II): from individual species to whole genera.</title>
        <authorList>
            <person name="Goeker M."/>
        </authorList>
    </citation>
    <scope>NUCLEOTIDE SEQUENCE [LARGE SCALE GENOMIC DNA]</scope>
    <source>
        <strain evidence="7 8">DSM 100214</strain>
    </source>
</reference>
<accession>A0A2V3PIY8</accession>
<evidence type="ECO:0000313" key="8">
    <source>
        <dbReference type="Proteomes" id="UP000247973"/>
    </source>
</evidence>
<evidence type="ECO:0000256" key="5">
    <source>
        <dbReference type="ARBA" id="ARBA00041564"/>
    </source>
</evidence>
<keyword evidence="4" id="KW-0413">Isomerase</keyword>
<evidence type="ECO:0000313" key="7">
    <source>
        <dbReference type="EMBL" id="PXV60015.1"/>
    </source>
</evidence>
<proteinExistence type="inferred from homology"/>
<dbReference type="Pfam" id="PF00425">
    <property type="entry name" value="Chorismate_bind"/>
    <property type="match status" value="1"/>
</dbReference>
<dbReference type="OrthoDB" id="9806579at2"/>
<dbReference type="GO" id="GO:0008909">
    <property type="term" value="F:isochorismate synthase activity"/>
    <property type="evidence" value="ECO:0007669"/>
    <property type="project" value="UniProtKB-EC"/>
</dbReference>
<dbReference type="EMBL" id="QICL01000032">
    <property type="protein sequence ID" value="PXV60015.1"/>
    <property type="molecule type" value="Genomic_DNA"/>
</dbReference>
<protein>
    <recommendedName>
        <fullName evidence="3">isochorismate synthase</fullName>
        <ecNumber evidence="3">5.4.4.2</ecNumber>
    </recommendedName>
    <alternativeName>
        <fullName evidence="5">Isochorismate mutase</fullName>
    </alternativeName>
</protein>
<dbReference type="Proteomes" id="UP000247973">
    <property type="component" value="Unassembled WGS sequence"/>
</dbReference>
<evidence type="ECO:0000256" key="3">
    <source>
        <dbReference type="ARBA" id="ARBA00012824"/>
    </source>
</evidence>
<evidence type="ECO:0000256" key="2">
    <source>
        <dbReference type="ARBA" id="ARBA00005297"/>
    </source>
</evidence>
<dbReference type="RefSeq" id="WP_110312186.1">
    <property type="nucleotide sequence ID" value="NZ_QICL01000032.1"/>
</dbReference>
<evidence type="ECO:0000256" key="4">
    <source>
        <dbReference type="ARBA" id="ARBA00023235"/>
    </source>
</evidence>
<dbReference type="Gene3D" id="3.60.120.10">
    <property type="entry name" value="Anthranilate synthase"/>
    <property type="match status" value="1"/>
</dbReference>
<dbReference type="EC" id="5.4.4.2" evidence="3"/>
<organism evidence="7 8">
    <name type="scientific">Dysgonomonas alginatilytica</name>
    <dbReference type="NCBI Taxonomy" id="1605892"/>
    <lineage>
        <taxon>Bacteria</taxon>
        <taxon>Pseudomonadati</taxon>
        <taxon>Bacteroidota</taxon>
        <taxon>Bacteroidia</taxon>
        <taxon>Bacteroidales</taxon>
        <taxon>Dysgonomonadaceae</taxon>
        <taxon>Dysgonomonas</taxon>
    </lineage>
</organism>
<evidence type="ECO:0000259" key="6">
    <source>
        <dbReference type="Pfam" id="PF00425"/>
    </source>
</evidence>
<sequence length="368" mass="42198">MEFREHIKYRFFDLLIDKNISFSLYRLPGEREICLVLQTSDQSETFDSLSDLNNRKGFVIAPFQLSRETPIVLIQPDIVLTGEGIIFDFLYKSSFTNTQSSIFYKESKATTFDHYQKGYTKFHEALVDGAFKKLVLSRTFEISRNEQFSAGLSFQNACNKYPDNFIFLCNSPESGTWLGCSPEILVSGQNGNWTTDALAGTKKTSDINNNVIWDNKNRLEQQIVIEYMQEQLLKADIKSTYSEPKTIRSGNLAHLKSEFTFHIDDSSKIGNLLNLLHPSPAVCGFPKKEAFDFIIENEGYDRKYYSGFLGYLDVDNKTDLFVNLRCMQIFKDNLRLFAGGGILPSSELISEWKETEYKLQTILSIINE</sequence>
<gene>
    <name evidence="7" type="ORF">CLV62_1323</name>
</gene>
<name>A0A2V3PIY8_9BACT</name>
<comment type="catalytic activity">
    <reaction evidence="1">
        <text>chorismate = isochorismate</text>
        <dbReference type="Rhea" id="RHEA:18985"/>
        <dbReference type="ChEBI" id="CHEBI:29748"/>
        <dbReference type="ChEBI" id="CHEBI:29780"/>
        <dbReference type="EC" id="5.4.4.2"/>
    </reaction>
</comment>
<dbReference type="PANTHER" id="PTHR42839">
    <property type="entry name" value="ISOCHORISMATE SYNTHASE ENTC"/>
    <property type="match status" value="1"/>
</dbReference>
<comment type="similarity">
    <text evidence="2">Belongs to the isochorismate synthase family.</text>
</comment>
<dbReference type="InterPro" id="IPR005801">
    <property type="entry name" value="ADC_synthase"/>
</dbReference>
<dbReference type="InterPro" id="IPR004561">
    <property type="entry name" value="IsoChor_synthase"/>
</dbReference>